<proteinExistence type="predicted"/>
<organism evidence="2 3">
    <name type="scientific">Alteromonas ponticola</name>
    <dbReference type="NCBI Taxonomy" id="2720613"/>
    <lineage>
        <taxon>Bacteria</taxon>
        <taxon>Pseudomonadati</taxon>
        <taxon>Pseudomonadota</taxon>
        <taxon>Gammaproteobacteria</taxon>
        <taxon>Alteromonadales</taxon>
        <taxon>Alteromonadaceae</taxon>
        <taxon>Alteromonas/Salinimonas group</taxon>
        <taxon>Alteromonas</taxon>
    </lineage>
</organism>
<dbReference type="Proteomes" id="UP000709336">
    <property type="component" value="Unassembled WGS sequence"/>
</dbReference>
<evidence type="ECO:0000256" key="1">
    <source>
        <dbReference type="SAM" id="MobiDB-lite"/>
    </source>
</evidence>
<dbReference type="EMBL" id="JAATNW010000006">
    <property type="protein sequence ID" value="NMH60947.1"/>
    <property type="molecule type" value="Genomic_DNA"/>
</dbReference>
<protein>
    <submittedName>
        <fullName evidence="2">Fis family transcriptional regulator</fullName>
    </submittedName>
</protein>
<gene>
    <name evidence="2" type="ORF">HCJ96_12995</name>
</gene>
<sequence>MNKTIKKRENNLINALTAVCETAKCWRVGFEWLTHTTRYDNFPGSLMITCVFSSDSAMASAIECEADKKLRRLIQAELLKIGIRVKDIRRHVRMDSEESCERQDQGDWQKRLDRWRG</sequence>
<evidence type="ECO:0000313" key="2">
    <source>
        <dbReference type="EMBL" id="NMH60947.1"/>
    </source>
</evidence>
<keyword evidence="3" id="KW-1185">Reference proteome</keyword>
<comment type="caution">
    <text evidence="2">The sequence shown here is derived from an EMBL/GenBank/DDBJ whole genome shotgun (WGS) entry which is preliminary data.</text>
</comment>
<feature type="region of interest" description="Disordered" evidence="1">
    <location>
        <begin position="95"/>
        <end position="117"/>
    </location>
</feature>
<dbReference type="RefSeq" id="WP_169211487.1">
    <property type="nucleotide sequence ID" value="NZ_JAATNW010000006.1"/>
</dbReference>
<reference evidence="2 3" key="1">
    <citation type="submission" date="2020-03" db="EMBL/GenBank/DDBJ databases">
        <title>Alteromonas ponticola sp. nov., isolated from seawater.</title>
        <authorList>
            <person name="Yoon J.-H."/>
            <person name="Kim Y.-O."/>
        </authorList>
    </citation>
    <scope>NUCLEOTIDE SEQUENCE [LARGE SCALE GENOMIC DNA]</scope>
    <source>
        <strain evidence="2 3">MYP5</strain>
    </source>
</reference>
<accession>A0ABX1R3C8</accession>
<name>A0ABX1R3C8_9ALTE</name>
<evidence type="ECO:0000313" key="3">
    <source>
        <dbReference type="Proteomes" id="UP000709336"/>
    </source>
</evidence>